<dbReference type="PANTHER" id="PTHR47839">
    <property type="entry name" value="DOMAIN PROTEIN, PUTATIVE (AFU_ORTHOLOGUE AFUA_6G04830)-RELATED"/>
    <property type="match status" value="1"/>
</dbReference>
<evidence type="ECO:0000259" key="2">
    <source>
        <dbReference type="Pfam" id="PF25794"/>
    </source>
</evidence>
<evidence type="ECO:0000313" key="3">
    <source>
        <dbReference type="EMBL" id="KAF8452394.1"/>
    </source>
</evidence>
<comment type="caution">
    <text evidence="3">The sequence shown here is derived from an EMBL/GenBank/DDBJ whole genome shotgun (WGS) entry which is preliminary data.</text>
</comment>
<keyword evidence="4" id="KW-1185">Reference proteome</keyword>
<accession>A0AAD4GN57</accession>
<dbReference type="InterPro" id="IPR036890">
    <property type="entry name" value="HATPase_C_sf"/>
</dbReference>
<name>A0AAD4GN57_BOLED</name>
<dbReference type="Pfam" id="PF25794">
    <property type="entry name" value="SACS"/>
    <property type="match status" value="1"/>
</dbReference>
<feature type="transmembrane region" description="Helical" evidence="1">
    <location>
        <begin position="1611"/>
        <end position="1628"/>
    </location>
</feature>
<gene>
    <name evidence="3" type="ORF">L210DRAFT_3755498</name>
</gene>
<evidence type="ECO:0000256" key="1">
    <source>
        <dbReference type="SAM" id="Phobius"/>
    </source>
</evidence>
<feature type="domain" description="Sacsin/Nov" evidence="2">
    <location>
        <begin position="20"/>
        <end position="141"/>
    </location>
</feature>
<dbReference type="EMBL" id="WHUW01000001">
    <property type="protein sequence ID" value="KAF8452394.1"/>
    <property type="molecule type" value="Genomic_DNA"/>
</dbReference>
<dbReference type="Proteomes" id="UP001194468">
    <property type="component" value="Unassembled WGS sequence"/>
</dbReference>
<proteinExistence type="predicted"/>
<dbReference type="PANTHER" id="PTHR47839:SF1">
    <property type="entry name" value="DOMAIN PROTEIN, PUTATIVE (AFU_ORTHOLOGUE AFUA_6G04830)-RELATED"/>
    <property type="match status" value="1"/>
</dbReference>
<sequence>MAQSQQLGCAQVTIDTRALVEKILARYPSKFIVFRELLQNSDDAGCDTAEIHFETAAFSGRDPKAAMNANASILPELEATDVRQWTFRNHGKPFTQQDWERLPRIASGNPDPQKVGAFGVGFFSVFSVTERPCVSSGDREMAFWWDDENQLCYRRNDLPKTASRNLWTTFKMPLRKAAPMPQRFSELMQFLASSIVFMVHLKEVTVFFDHRCVGQVKKSLGQSQAVPIPAELGRWSPKKNMFVESVQQYSIVLEARIPPYSLHETKDLTVFTADVDVSVGKNLSDELNRSTKKNPPSHLKYSLIYTGKSKYDQSRMDKQNYSCEFPYPFQGLHADLDGVTHTWIYIGHATVETTGIGGHMASHFIPTIERERMDFSDINVATWNRELLYVGGFLCRVVYDLELSTIQRSWEEANTGKSDSRSSRGLQEQFLHVLKFFTFHRSTPESTVPELLANSFYGCSTRPLRLFSSVGIREAPDVRMFHPALAKFLKSLPMLSERVTVQGQRSIAALPNKHKIPKVTPSDIVQDLRHNTLDAEELVACLQWAILRQDDFTPKMVDLLDAATLRGAGGAICLSSITCFIDPKVLGLHIPPDGPLPLSIIPLGISKHFSRRDLSRIGWGEFTAASWLRYISLPDVMLADERYDFTRSVDWASRVLSTIRCVWPQISEDIRCEARKVFSQKSCIPTNKGLCRPEHSYLPVANNALLHHLDLPTVRGSHNLGFEVDENMKRFLLFIGVRRDPPVQSILHRMLFSGDWTMFTLIEYLIRERPSLTDEDLSTLKSYKLFVREGFQSNGEESTRHRADELYPPVSVFRELRLPVIEWSKESDWNDASPEARLLYDLGLNKFPSLQKIAELCSSREDGVQEAAFMYLCRELHSRYQYYKPENFCDVEFIPAQNNGCVCLKTLGEVYSGTQWEALGFFVVQERYPRVSLRQLGVMQDPPTPKLLDLLEKSPPPDEDTARCWFATLFDHISAFSPPNLIKLSGLPFVPTGPLIAPKYLPPTNCYLDRSPKSALYAKLFVFVEFGTKANHFLSACGSKNKVSIEDVAEVLIENPEKFFKLAGGYEGFLVELRKIAYQSQEISNETLHKMSREPALLGVCRKKAEGQARWDYEYQFLTSQGVAIVDDTNDYQLFSDSLFIAPQEEVLERFYVSLGCRYMSAVIKEKYHGLHEIPAIKSCREVQTLILERLPLFLQKSPDTKLRVTIPSRPDHLKIKTCKAIHVSKTLLTRNVERTRDVWAIARRDGDTIEVWISKTAKRDMYEVATSLCRVLFGTNKMNTTLLLEMVLSAKLDVLEQRGFLVDQISQHRRDGCEVGNKTIQKHLASSTSTANSLQPSSVDGNCDALSGDSEAASHLQSRLHITDSALMKSCEAPNICDEKSLDVVEHSTLSRTREVIPQSDIWNNVEKAIEACGLGEEKSAIQAGLGESLSSNFCRLSADVGSLHLIGQVKNVQVYVDEGMPDSATFMARMQGPLARFVDIIITLSEMYHISTATLRIFYDVSGGCIAFNCRGTIYLNLRYFEVWHDEQVKSGNRQNAQMSWSVDFAHCYTVPSSDEHSRQRFLALAHEIAHNVTNLHNSDHEFWFSAICEAHLVTLSQLLRPANTRLRYMLWLTLIVNLILVAYLTKHITSATNMLF</sequence>
<dbReference type="InterPro" id="IPR058210">
    <property type="entry name" value="SACS/Nov_dom"/>
</dbReference>
<keyword evidence="1" id="KW-1133">Transmembrane helix</keyword>
<protein>
    <recommendedName>
        <fullName evidence="2">Sacsin/Nov domain-containing protein</fullName>
    </recommendedName>
</protein>
<evidence type="ECO:0000313" key="4">
    <source>
        <dbReference type="Proteomes" id="UP001194468"/>
    </source>
</evidence>
<dbReference type="Pfam" id="PF12449">
    <property type="entry name" value="DUF3684"/>
    <property type="match status" value="1"/>
</dbReference>
<organism evidence="3 4">
    <name type="scientific">Boletus edulis BED1</name>
    <dbReference type="NCBI Taxonomy" id="1328754"/>
    <lineage>
        <taxon>Eukaryota</taxon>
        <taxon>Fungi</taxon>
        <taxon>Dikarya</taxon>
        <taxon>Basidiomycota</taxon>
        <taxon>Agaricomycotina</taxon>
        <taxon>Agaricomycetes</taxon>
        <taxon>Agaricomycetidae</taxon>
        <taxon>Boletales</taxon>
        <taxon>Boletineae</taxon>
        <taxon>Boletaceae</taxon>
        <taxon>Boletoideae</taxon>
        <taxon>Boletus</taxon>
    </lineage>
</organism>
<reference evidence="3" key="2">
    <citation type="journal article" date="2020" name="Nat. Commun.">
        <title>Large-scale genome sequencing of mycorrhizal fungi provides insights into the early evolution of symbiotic traits.</title>
        <authorList>
            <person name="Miyauchi S."/>
            <person name="Kiss E."/>
            <person name="Kuo A."/>
            <person name="Drula E."/>
            <person name="Kohler A."/>
            <person name="Sanchez-Garcia M."/>
            <person name="Morin E."/>
            <person name="Andreopoulos B."/>
            <person name="Barry K.W."/>
            <person name="Bonito G."/>
            <person name="Buee M."/>
            <person name="Carver A."/>
            <person name="Chen C."/>
            <person name="Cichocki N."/>
            <person name="Clum A."/>
            <person name="Culley D."/>
            <person name="Crous P.W."/>
            <person name="Fauchery L."/>
            <person name="Girlanda M."/>
            <person name="Hayes R.D."/>
            <person name="Keri Z."/>
            <person name="LaButti K."/>
            <person name="Lipzen A."/>
            <person name="Lombard V."/>
            <person name="Magnuson J."/>
            <person name="Maillard F."/>
            <person name="Murat C."/>
            <person name="Nolan M."/>
            <person name="Ohm R.A."/>
            <person name="Pangilinan J."/>
            <person name="Pereira M.F."/>
            <person name="Perotto S."/>
            <person name="Peter M."/>
            <person name="Pfister S."/>
            <person name="Riley R."/>
            <person name="Sitrit Y."/>
            <person name="Stielow J.B."/>
            <person name="Szollosi G."/>
            <person name="Zifcakova L."/>
            <person name="Stursova M."/>
            <person name="Spatafora J.W."/>
            <person name="Tedersoo L."/>
            <person name="Vaario L.M."/>
            <person name="Yamada A."/>
            <person name="Yan M."/>
            <person name="Wang P."/>
            <person name="Xu J."/>
            <person name="Bruns T."/>
            <person name="Baldrian P."/>
            <person name="Vilgalys R."/>
            <person name="Dunand C."/>
            <person name="Henrissat B."/>
            <person name="Grigoriev I.V."/>
            <person name="Hibbett D."/>
            <person name="Nagy L.G."/>
            <person name="Martin F.M."/>
        </authorList>
    </citation>
    <scope>NUCLEOTIDE SEQUENCE</scope>
    <source>
        <strain evidence="3">BED1</strain>
    </source>
</reference>
<dbReference type="Gene3D" id="3.30.565.10">
    <property type="entry name" value="Histidine kinase-like ATPase, C-terminal domain"/>
    <property type="match status" value="1"/>
</dbReference>
<keyword evidence="1" id="KW-0472">Membrane</keyword>
<reference evidence="3" key="1">
    <citation type="submission" date="2019-10" db="EMBL/GenBank/DDBJ databases">
        <authorList>
            <consortium name="DOE Joint Genome Institute"/>
            <person name="Kuo A."/>
            <person name="Miyauchi S."/>
            <person name="Kiss E."/>
            <person name="Drula E."/>
            <person name="Kohler A."/>
            <person name="Sanchez-Garcia M."/>
            <person name="Andreopoulos B."/>
            <person name="Barry K.W."/>
            <person name="Bonito G."/>
            <person name="Buee M."/>
            <person name="Carver A."/>
            <person name="Chen C."/>
            <person name="Cichocki N."/>
            <person name="Clum A."/>
            <person name="Culley D."/>
            <person name="Crous P.W."/>
            <person name="Fauchery L."/>
            <person name="Girlanda M."/>
            <person name="Hayes R."/>
            <person name="Keri Z."/>
            <person name="LaButti K."/>
            <person name="Lipzen A."/>
            <person name="Lombard V."/>
            <person name="Magnuson J."/>
            <person name="Maillard F."/>
            <person name="Morin E."/>
            <person name="Murat C."/>
            <person name="Nolan M."/>
            <person name="Ohm R."/>
            <person name="Pangilinan J."/>
            <person name="Pereira M."/>
            <person name="Perotto S."/>
            <person name="Peter M."/>
            <person name="Riley R."/>
            <person name="Sitrit Y."/>
            <person name="Stielow B."/>
            <person name="Szollosi G."/>
            <person name="Zifcakova L."/>
            <person name="Stursova M."/>
            <person name="Spatafora J.W."/>
            <person name="Tedersoo L."/>
            <person name="Vaario L.-M."/>
            <person name="Yamada A."/>
            <person name="Yan M."/>
            <person name="Wang P."/>
            <person name="Xu J."/>
            <person name="Bruns T."/>
            <person name="Baldrian P."/>
            <person name="Vilgalys R."/>
            <person name="Henrissat B."/>
            <person name="Grigoriev I.V."/>
            <person name="Hibbett D."/>
            <person name="Nagy L.G."/>
            <person name="Martin F.M."/>
        </authorList>
    </citation>
    <scope>NUCLEOTIDE SEQUENCE</scope>
    <source>
        <strain evidence="3">BED1</strain>
    </source>
</reference>
<dbReference type="SUPFAM" id="SSF55874">
    <property type="entry name" value="ATPase domain of HSP90 chaperone/DNA topoisomerase II/histidine kinase"/>
    <property type="match status" value="1"/>
</dbReference>
<keyword evidence="1" id="KW-0812">Transmembrane</keyword>
<dbReference type="InterPro" id="IPR022155">
    <property type="entry name" value="DUF3684"/>
</dbReference>